<dbReference type="Pfam" id="PF04075">
    <property type="entry name" value="F420H2_quin_red"/>
    <property type="match status" value="1"/>
</dbReference>
<evidence type="ECO:0000313" key="5">
    <source>
        <dbReference type="Proteomes" id="UP000677913"/>
    </source>
</evidence>
<reference evidence="4" key="1">
    <citation type="submission" date="2021-04" db="EMBL/GenBank/DDBJ databases">
        <title>Genome based classification of Actinospica acidithermotolerans sp. nov., an actinobacterium isolated from an Indonesian hot spring.</title>
        <authorList>
            <person name="Kusuma A.B."/>
            <person name="Putra K.E."/>
            <person name="Nafisah S."/>
            <person name="Loh J."/>
            <person name="Nouioui I."/>
            <person name="Goodfellow M."/>
        </authorList>
    </citation>
    <scope>NUCLEOTIDE SEQUENCE</scope>
    <source>
        <strain evidence="4">DSM 45618</strain>
    </source>
</reference>
<keyword evidence="5" id="KW-1185">Reference proteome</keyword>
<name>A0A8J7WQW2_9ACTN</name>
<dbReference type="InterPro" id="IPR004378">
    <property type="entry name" value="F420H2_quin_Rdtase"/>
</dbReference>
<dbReference type="InterPro" id="IPR012349">
    <property type="entry name" value="Split_barrel_FMN-bd"/>
</dbReference>
<dbReference type="PANTHER" id="PTHR39428">
    <property type="entry name" value="F420H(2)-DEPENDENT QUINONE REDUCTASE RV1261C"/>
    <property type="match status" value="1"/>
</dbReference>
<feature type="region of interest" description="Disordered" evidence="3">
    <location>
        <begin position="104"/>
        <end position="132"/>
    </location>
</feature>
<dbReference type="Proteomes" id="UP000677913">
    <property type="component" value="Unassembled WGS sequence"/>
</dbReference>
<comment type="catalytic activity">
    <reaction evidence="2">
        <text>oxidized coenzyme F420-(gamma-L-Glu)(n) + a quinol + H(+) = reduced coenzyme F420-(gamma-L-Glu)(n) + a quinone</text>
        <dbReference type="Rhea" id="RHEA:39663"/>
        <dbReference type="Rhea" id="RHEA-COMP:12939"/>
        <dbReference type="Rhea" id="RHEA-COMP:14378"/>
        <dbReference type="ChEBI" id="CHEBI:15378"/>
        <dbReference type="ChEBI" id="CHEBI:24646"/>
        <dbReference type="ChEBI" id="CHEBI:132124"/>
        <dbReference type="ChEBI" id="CHEBI:133980"/>
        <dbReference type="ChEBI" id="CHEBI:139511"/>
    </reaction>
</comment>
<comment type="similarity">
    <text evidence="1">Belongs to the F420H(2)-dependent quinone reductase family.</text>
</comment>
<proteinExistence type="inferred from homology"/>
<dbReference type="GO" id="GO:0016491">
    <property type="term" value="F:oxidoreductase activity"/>
    <property type="evidence" value="ECO:0007669"/>
    <property type="project" value="InterPro"/>
</dbReference>
<evidence type="ECO:0000256" key="3">
    <source>
        <dbReference type="SAM" id="MobiDB-lite"/>
    </source>
</evidence>
<comment type="caution">
    <text evidence="4">The sequence shown here is derived from an EMBL/GenBank/DDBJ whole genome shotgun (WGS) entry which is preliminary data.</text>
</comment>
<evidence type="ECO:0000256" key="1">
    <source>
        <dbReference type="ARBA" id="ARBA00008710"/>
    </source>
</evidence>
<dbReference type="AlphaFoldDB" id="A0A8J7WQW2"/>
<dbReference type="Gene3D" id="2.30.110.10">
    <property type="entry name" value="Electron Transport, Fmn-binding Protein, Chain A"/>
    <property type="match status" value="1"/>
</dbReference>
<dbReference type="GO" id="GO:0070967">
    <property type="term" value="F:coenzyme F420 binding"/>
    <property type="evidence" value="ECO:0007669"/>
    <property type="project" value="TreeGrafter"/>
</dbReference>
<organism evidence="4 5">
    <name type="scientific">Actinocrinis puniceicyclus</name>
    <dbReference type="NCBI Taxonomy" id="977794"/>
    <lineage>
        <taxon>Bacteria</taxon>
        <taxon>Bacillati</taxon>
        <taxon>Actinomycetota</taxon>
        <taxon>Actinomycetes</taxon>
        <taxon>Catenulisporales</taxon>
        <taxon>Actinospicaceae</taxon>
        <taxon>Actinocrinis</taxon>
    </lineage>
</organism>
<dbReference type="GO" id="GO:0005886">
    <property type="term" value="C:plasma membrane"/>
    <property type="evidence" value="ECO:0007669"/>
    <property type="project" value="TreeGrafter"/>
</dbReference>
<dbReference type="NCBIfam" id="TIGR00026">
    <property type="entry name" value="hi_GC_TIGR00026"/>
    <property type="match status" value="1"/>
</dbReference>
<dbReference type="PANTHER" id="PTHR39428:SF3">
    <property type="entry name" value="DEAZAFLAVIN-DEPENDENT NITROREDUCTASE"/>
    <property type="match status" value="1"/>
</dbReference>
<sequence length="267" mass="29502">MRQEVGGRILGRAPGVRAQNGLVVSVGVGGVVARHYQTPNYFGAALVLHRCPRRGVRPFVVPAWRSDHNRRSHRASKNVSLYEIGVGCAGRRCGGGPVEIVRSESNNERSEALSANDSDTAGTPGPQEVIDSPSDWVADHIRAYVESDGEEGHEWQGVPTLLLSMKGRKSGLWRRTALIYGRDGDAYVVVASKGGAANHPLWFLNLRDNPEAEVQVGPDRFRVRAREAEGEERARMWETMAAIWPDYNNYQTKTERRIPVVVLDPIS</sequence>
<dbReference type="EMBL" id="JAGSXH010000048">
    <property type="protein sequence ID" value="MBS2964337.1"/>
    <property type="molecule type" value="Genomic_DNA"/>
</dbReference>
<evidence type="ECO:0000313" key="4">
    <source>
        <dbReference type="EMBL" id="MBS2964337.1"/>
    </source>
</evidence>
<gene>
    <name evidence="4" type="ORF">KGA66_14860</name>
</gene>
<accession>A0A8J7WQW2</accession>
<protein>
    <submittedName>
        <fullName evidence="4">Nitroreductase family deazaflavin-dependent oxidoreductase</fullName>
    </submittedName>
</protein>
<evidence type="ECO:0000256" key="2">
    <source>
        <dbReference type="ARBA" id="ARBA00049106"/>
    </source>
</evidence>